<dbReference type="Gene3D" id="1.10.405.20">
    <property type="match status" value="1"/>
</dbReference>
<dbReference type="PANTHER" id="PTHR42923:SF20">
    <property type="entry name" value="FLAVIN-CONTAINING AMINE OXIDASEDEHYDROGENASE"/>
    <property type="match status" value="1"/>
</dbReference>
<dbReference type="GO" id="GO:0016491">
    <property type="term" value="F:oxidoreductase activity"/>
    <property type="evidence" value="ECO:0007669"/>
    <property type="project" value="TreeGrafter"/>
</dbReference>
<dbReference type="Pfam" id="PF13450">
    <property type="entry name" value="NAD_binding_8"/>
    <property type="match status" value="1"/>
</dbReference>
<dbReference type="InterPro" id="IPR050464">
    <property type="entry name" value="Zeta_carotene_desat/Oxidored"/>
</dbReference>
<name>A0A7S1I1J0_9EUGL</name>
<protein>
    <recommendedName>
        <fullName evidence="2">Amine oxidase domain-containing protein</fullName>
    </recommendedName>
</protein>
<evidence type="ECO:0000313" key="1">
    <source>
        <dbReference type="EMBL" id="CAD8997937.1"/>
    </source>
</evidence>
<proteinExistence type="predicted"/>
<dbReference type="Gene3D" id="3.50.50.60">
    <property type="entry name" value="FAD/NAD(P)-binding domain"/>
    <property type="match status" value="1"/>
</dbReference>
<accession>A0A7S1I1J0</accession>
<dbReference type="InterPro" id="IPR036188">
    <property type="entry name" value="FAD/NAD-bd_sf"/>
</dbReference>
<sequence>MTANHPPPSIIDAPVKVKGAKKVLVIGAGAAGMAAAWSLARFPEKFIVEVWDPAPCAGGVATSVDVLDGVVVNDGVQGGATSYRNTLLMHEKLGAKPTPVHMKISFGKGQDQWGNYGTKTDLVRRLQPEIKRFEKVLRWIGKLEPLFIGLPISLVLKTFRFSKDFQDKMVLPLVALFFGTGNQTGRVSSVLFARVFTDPHLRLFDYDAELLLSQTPQMFAFQPLREIYQKYVDAIAADFHFGRQAVSVVRNKDGVEVRDASGEAKVFDEVIFAGNAEAMLKILTKPSWMEKRVLGNVQYFNDITITHTDLDYMKRHYDIDLNDTERNDQYFIKTYESDSSKVEMSFLLNNYQPHVRGSALPIFQTIFLDDERQDLWTINEIQEDKILLRKWWRQFAHTWKHFLFTVPLMRFLQGKQHSWYCGAYTLANTHEIATISGLAVAERLGAPYPFRQDPLAALQFDIYMKYLHGK</sequence>
<dbReference type="Gene3D" id="3.30.70.1990">
    <property type="match status" value="1"/>
</dbReference>
<organism evidence="1">
    <name type="scientific">Eutreptiella gymnastica</name>
    <dbReference type="NCBI Taxonomy" id="73025"/>
    <lineage>
        <taxon>Eukaryota</taxon>
        <taxon>Discoba</taxon>
        <taxon>Euglenozoa</taxon>
        <taxon>Euglenida</taxon>
        <taxon>Spirocuta</taxon>
        <taxon>Euglenophyceae</taxon>
        <taxon>Eutreptiales</taxon>
        <taxon>Eutreptiaceae</taxon>
        <taxon>Eutreptiella</taxon>
    </lineage>
</organism>
<dbReference type="EMBL" id="HBGA01023952">
    <property type="protein sequence ID" value="CAD8997937.1"/>
    <property type="molecule type" value="Transcribed_RNA"/>
</dbReference>
<dbReference type="SUPFAM" id="SSF51905">
    <property type="entry name" value="FAD/NAD(P)-binding domain"/>
    <property type="match status" value="1"/>
</dbReference>
<reference evidence="1" key="1">
    <citation type="submission" date="2021-01" db="EMBL/GenBank/DDBJ databases">
        <authorList>
            <person name="Corre E."/>
            <person name="Pelletier E."/>
            <person name="Niang G."/>
            <person name="Scheremetjew M."/>
            <person name="Finn R."/>
            <person name="Kale V."/>
            <person name="Holt S."/>
            <person name="Cochrane G."/>
            <person name="Meng A."/>
            <person name="Brown T."/>
            <person name="Cohen L."/>
        </authorList>
    </citation>
    <scope>NUCLEOTIDE SEQUENCE</scope>
    <source>
        <strain evidence="1">NIES-381</strain>
    </source>
</reference>
<dbReference type="AlphaFoldDB" id="A0A7S1I1J0"/>
<evidence type="ECO:0008006" key="2">
    <source>
        <dbReference type="Google" id="ProtNLM"/>
    </source>
</evidence>
<dbReference type="PANTHER" id="PTHR42923">
    <property type="entry name" value="PROTOPORPHYRINOGEN OXIDASE"/>
    <property type="match status" value="1"/>
</dbReference>
<gene>
    <name evidence="1" type="ORF">EGYM00392_LOCUS9006</name>
</gene>